<dbReference type="PANTHER" id="PTHR12478">
    <property type="entry name" value="DNA-DAMAGE-INDUCIBLE TRANSCRIPT 4 PROTEIN DDIT4"/>
    <property type="match status" value="1"/>
</dbReference>
<dbReference type="GO" id="GO:0009968">
    <property type="term" value="P:negative regulation of signal transduction"/>
    <property type="evidence" value="ECO:0007669"/>
    <property type="project" value="InterPro"/>
</dbReference>
<comment type="similarity">
    <text evidence="2">Belongs to the DDIT4 family.</text>
</comment>
<dbReference type="AlphaFoldDB" id="A0A1B6FIQ5"/>
<dbReference type="EMBL" id="GECZ01019687">
    <property type="protein sequence ID" value="JAS50082.1"/>
    <property type="molecule type" value="Transcribed_RNA"/>
</dbReference>
<reference evidence="4" key="1">
    <citation type="submission" date="2015-11" db="EMBL/GenBank/DDBJ databases">
        <title>De novo transcriptome assembly of four potential Pierce s Disease insect vectors from Arizona vineyards.</title>
        <authorList>
            <person name="Tassone E.E."/>
        </authorList>
    </citation>
    <scope>NUCLEOTIDE SEQUENCE</scope>
</reference>
<evidence type="ECO:0000313" key="4">
    <source>
        <dbReference type="EMBL" id="JAS50082.1"/>
    </source>
</evidence>
<accession>A0A1B6FIQ5</accession>
<evidence type="ECO:0000256" key="1">
    <source>
        <dbReference type="ARBA" id="ARBA00004496"/>
    </source>
</evidence>
<keyword evidence="3" id="KW-0963">Cytoplasm</keyword>
<dbReference type="EMBL" id="GECZ01010820">
    <property type="protein sequence ID" value="JAS58949.1"/>
    <property type="molecule type" value="Transcribed_RNA"/>
</dbReference>
<dbReference type="PANTHER" id="PTHR12478:SF16">
    <property type="entry name" value="PROTEIN CHARYBDE-RELATED"/>
    <property type="match status" value="1"/>
</dbReference>
<evidence type="ECO:0000256" key="2">
    <source>
        <dbReference type="ARBA" id="ARBA00010670"/>
    </source>
</evidence>
<dbReference type="Gene3D" id="3.90.470.40">
    <property type="entry name" value="RTP801-like"/>
    <property type="match status" value="1"/>
</dbReference>
<dbReference type="GO" id="GO:0032006">
    <property type="term" value="P:regulation of TOR signaling"/>
    <property type="evidence" value="ECO:0007669"/>
    <property type="project" value="TreeGrafter"/>
</dbReference>
<dbReference type="Pfam" id="PF07809">
    <property type="entry name" value="RTP801_C"/>
    <property type="match status" value="1"/>
</dbReference>
<comment type="subcellular location">
    <subcellularLocation>
        <location evidence="1">Cytoplasm</location>
    </subcellularLocation>
</comment>
<evidence type="ECO:0000256" key="3">
    <source>
        <dbReference type="ARBA" id="ARBA00022490"/>
    </source>
</evidence>
<dbReference type="GO" id="GO:0006915">
    <property type="term" value="P:apoptotic process"/>
    <property type="evidence" value="ECO:0007669"/>
    <property type="project" value="TreeGrafter"/>
</dbReference>
<gene>
    <name evidence="4" type="ORF">g.12372</name>
    <name evidence="5" type="ORF">g.12373</name>
</gene>
<name>A0A1B6FIQ5_9HEMI</name>
<dbReference type="GO" id="GO:0005737">
    <property type="term" value="C:cytoplasm"/>
    <property type="evidence" value="ECO:0007669"/>
    <property type="project" value="UniProtKB-SubCell"/>
</dbReference>
<organism evidence="4">
    <name type="scientific">Cuerna arida</name>
    <dbReference type="NCBI Taxonomy" id="1464854"/>
    <lineage>
        <taxon>Eukaryota</taxon>
        <taxon>Metazoa</taxon>
        <taxon>Ecdysozoa</taxon>
        <taxon>Arthropoda</taxon>
        <taxon>Hexapoda</taxon>
        <taxon>Insecta</taxon>
        <taxon>Pterygota</taxon>
        <taxon>Neoptera</taxon>
        <taxon>Paraneoptera</taxon>
        <taxon>Hemiptera</taxon>
        <taxon>Auchenorrhyncha</taxon>
        <taxon>Membracoidea</taxon>
        <taxon>Cicadellidae</taxon>
        <taxon>Cicadellinae</taxon>
        <taxon>Proconiini</taxon>
        <taxon>Cuerna</taxon>
    </lineage>
</organism>
<dbReference type="InterPro" id="IPR038281">
    <property type="entry name" value="RTP801-like_C_sf"/>
</dbReference>
<sequence>MIAVEKLPYTTTIDLHRSIMGGEDTDYGVACQALARRLGEELRAAKSAQLSCGEVLLPVNLLPKVANDILTHSGQEPCGLRGCTLDINLEVDGSLVRIAHIKWDTTTSSTFQLNLTFRQDTQRKWTSRISHFLKTLTTKGRTIVISDQFSLKKTRLYRFLNC</sequence>
<evidence type="ECO:0000313" key="5">
    <source>
        <dbReference type="EMBL" id="JAS58949.1"/>
    </source>
</evidence>
<dbReference type="InterPro" id="IPR012918">
    <property type="entry name" value="RTP801-like"/>
</dbReference>
<proteinExistence type="inferred from homology"/>
<protein>
    <submittedName>
        <fullName evidence="4">Uncharacterized protein</fullName>
    </submittedName>
</protein>